<dbReference type="Gene3D" id="3.20.20.80">
    <property type="entry name" value="Glycosidases"/>
    <property type="match status" value="1"/>
</dbReference>
<proteinExistence type="inferred from homology"/>
<dbReference type="InterPro" id="IPR036156">
    <property type="entry name" value="Beta-gal/glucu_dom_sf"/>
</dbReference>
<dbReference type="InterPro" id="IPR006102">
    <property type="entry name" value="Ig-like_GH2"/>
</dbReference>
<evidence type="ECO:0000313" key="6">
    <source>
        <dbReference type="Proteomes" id="UP000246099"/>
    </source>
</evidence>
<gene>
    <name evidence="5" type="ORF">DLD77_02145</name>
</gene>
<keyword evidence="5" id="KW-0378">Hydrolase</keyword>
<reference evidence="5 6" key="1">
    <citation type="submission" date="2018-05" db="EMBL/GenBank/DDBJ databases">
        <title>Chitinophaga sp. nov., isolated from rhizosphere soil of Alhagi.</title>
        <authorList>
            <person name="Liu Y."/>
        </authorList>
    </citation>
    <scope>NUCLEOTIDE SEQUENCE [LARGE SCALE GENOMIC DNA]</scope>
    <source>
        <strain evidence="5 6">T22</strain>
    </source>
</reference>
<dbReference type="PANTHER" id="PTHR42732:SF1">
    <property type="entry name" value="BETA-MANNOSIDASE"/>
    <property type="match status" value="1"/>
</dbReference>
<dbReference type="GO" id="GO:0016787">
    <property type="term" value="F:hydrolase activity"/>
    <property type="evidence" value="ECO:0007669"/>
    <property type="project" value="UniProtKB-KW"/>
</dbReference>
<keyword evidence="2" id="KW-0732">Signal</keyword>
<evidence type="ECO:0000256" key="2">
    <source>
        <dbReference type="SAM" id="SignalP"/>
    </source>
</evidence>
<feature type="domain" description="Glycoside hydrolase family 2 catalytic" evidence="4">
    <location>
        <begin position="132"/>
        <end position="279"/>
    </location>
</feature>
<dbReference type="Pfam" id="PF00703">
    <property type="entry name" value="Glyco_hydro_2"/>
    <property type="match status" value="1"/>
</dbReference>
<comment type="similarity">
    <text evidence="1">Belongs to the glycosyl hydrolase 2 family.</text>
</comment>
<dbReference type="PANTHER" id="PTHR42732">
    <property type="entry name" value="BETA-GALACTOSIDASE"/>
    <property type="match status" value="1"/>
</dbReference>
<dbReference type="Gene3D" id="3.40.50.880">
    <property type="match status" value="1"/>
</dbReference>
<dbReference type="SUPFAM" id="SSF51445">
    <property type="entry name" value="(Trans)glycosidases"/>
    <property type="match status" value="1"/>
</dbReference>
<keyword evidence="6" id="KW-1185">Reference proteome</keyword>
<dbReference type="RefSeq" id="WP_119076202.1">
    <property type="nucleotide sequence ID" value="NZ_CP029600.1"/>
</dbReference>
<name>A0ABM6W9M2_9BACT</name>
<evidence type="ECO:0000259" key="3">
    <source>
        <dbReference type="Pfam" id="PF00703"/>
    </source>
</evidence>
<dbReference type="Pfam" id="PF02836">
    <property type="entry name" value="Glyco_hydro_2_C"/>
    <property type="match status" value="1"/>
</dbReference>
<accession>A0ABM6W9M2</accession>
<dbReference type="InterPro" id="IPR029062">
    <property type="entry name" value="Class_I_gatase-like"/>
</dbReference>
<dbReference type="Gene3D" id="2.60.40.10">
    <property type="entry name" value="Immunoglobulins"/>
    <property type="match status" value="1"/>
</dbReference>
<dbReference type="InterPro" id="IPR013783">
    <property type="entry name" value="Ig-like_fold"/>
</dbReference>
<dbReference type="InterPro" id="IPR006103">
    <property type="entry name" value="Glyco_hydro_2_cat"/>
</dbReference>
<dbReference type="SUPFAM" id="SSF49303">
    <property type="entry name" value="beta-Galactosidase/glucuronidase domain"/>
    <property type="match status" value="1"/>
</dbReference>
<evidence type="ECO:0000259" key="4">
    <source>
        <dbReference type="Pfam" id="PF02836"/>
    </source>
</evidence>
<sequence>MNVFRKLALLPMALLFSCHLYANGVPQRITAFTTLSTVKLEAVFDGMPAAGAQYRITITDSLTGKTIFDKTLAPTAVLAEEKKLVFHTGPVNAQAWAPSAPYLYHLSFTVSGQGRQAQTLHRRIGFRFFESRNGQLWLNGKPVFLRGIAINPPARGIPDTIEKSRRFAEEYVRYMKSLHVNIIRIPNNETWYDVCDELGMMVFGGNYSSSVMGEKPPTAYDEAVSWYKNEAYANIAGHPSLMIYAMTNEVPYDGEIGERWEKFLTYAHTALRRWDSTRLYIGNPGYGYGKSGDICDLHRYWGWYYCSPFNFINIRNNAAIVPFPKKAQPVTFTECVGNYTGPDGKYNLTPDHKNPGSQLNWTGHAPWSEQARLADEHQSFTFKKATELFRRLRVINPELSGVFPFTILFYNWNNVQQFVDMGPKPVTRQARLSYQPLLVSWENWATQVYAGATIHPVVHVVNDDDRFEDLRNARLVYQLRSNGHITQLGDTLQLPSIAYYSTWQKKLSITLPATLPSGQYELVGKILKGDKVVSENYDALYIGIRSAAPAAPSVYLYDPSGNTAAAFNRNGIPYKLLATLQQLPAGATLVLGENSARTQMGNLRSFVQAGGRVLCLRQDSAHMPVLNSLLPVPIKNITTALDVPAYPPPPRPSRNGLYLNPERPEHPVFDGITRERLRVWSDYTGWNESQPGFPAVYPVTDGFVPVHKKDLEHIAVLGNYGMALEGMALAEFFDGKGSVLLCGLDLAARAGIDPVADRMLCNLAGYMAGTQGHHRYPLITAPIVWGDYATEKGVLTGVNSGLMVHAVPRAPANIKSTVRLTREGNRFQGAAGGFNTRPGVQYVANGRRMYGPYYLRGFGNVPEPVDTTGNIGEGVFWCRVPADRKTVATLVWNQADEPLPVTVQVNGQAPVRKEIAAGASIWVDCPLNATTVKMRYSGDRRLVLLETTFR</sequence>
<organism evidence="5 6">
    <name type="scientific">Chitinophaga alhagiae</name>
    <dbReference type="NCBI Taxonomy" id="2203219"/>
    <lineage>
        <taxon>Bacteria</taxon>
        <taxon>Pseudomonadati</taxon>
        <taxon>Bacteroidota</taxon>
        <taxon>Chitinophagia</taxon>
        <taxon>Chitinophagales</taxon>
        <taxon>Chitinophagaceae</taxon>
        <taxon>Chitinophaga</taxon>
    </lineage>
</organism>
<feature type="chain" id="PRO_5045939665" evidence="2">
    <location>
        <begin position="23"/>
        <end position="950"/>
    </location>
</feature>
<evidence type="ECO:0000313" key="5">
    <source>
        <dbReference type="EMBL" id="AWO00586.1"/>
    </source>
</evidence>
<feature type="signal peptide" evidence="2">
    <location>
        <begin position="1"/>
        <end position="22"/>
    </location>
</feature>
<dbReference type="Proteomes" id="UP000246099">
    <property type="component" value="Chromosome"/>
</dbReference>
<dbReference type="PROSITE" id="PS51257">
    <property type="entry name" value="PROKAR_LIPOPROTEIN"/>
    <property type="match status" value="1"/>
</dbReference>
<feature type="domain" description="Glycoside hydrolase family 2 immunoglobulin-like beta-sandwich" evidence="3">
    <location>
        <begin position="38"/>
        <end position="127"/>
    </location>
</feature>
<dbReference type="InterPro" id="IPR051913">
    <property type="entry name" value="GH2_Domain-Containing"/>
</dbReference>
<evidence type="ECO:0000256" key="1">
    <source>
        <dbReference type="ARBA" id="ARBA00007401"/>
    </source>
</evidence>
<dbReference type="EMBL" id="CP029600">
    <property type="protein sequence ID" value="AWO00586.1"/>
    <property type="molecule type" value="Genomic_DNA"/>
</dbReference>
<protein>
    <submittedName>
        <fullName evidence="5">Glycosyl hydrolase family 2</fullName>
    </submittedName>
</protein>
<dbReference type="InterPro" id="IPR017853">
    <property type="entry name" value="GH"/>
</dbReference>